<sequence length="188" mass="21211">MTDYVKEREELTVVIFWLCLVIATSGLELSFFGKLYQFDYLVYYASTITGKLNVGSITDLSGIQVKRFLFWFNVDEIKVDLPSSDSIYFSVGIINKKLDIDQFETVRSCTDNALCGGFGFRGGLKLWVGEIGVAAEGVNGRLEFGNLVVDNESWLYLRMWPNDDFHPEAIVGQSLPMATDEVEMLITE</sequence>
<keyword evidence="3" id="KW-1185">Reference proteome</keyword>
<dbReference type="EMBL" id="PKPP01001573">
    <property type="protein sequence ID" value="PWA81558.1"/>
    <property type="molecule type" value="Genomic_DNA"/>
</dbReference>
<dbReference type="Gene3D" id="2.30.240.10">
    <property type="entry name" value="At5g01610-like"/>
    <property type="match status" value="1"/>
</dbReference>
<evidence type="ECO:0000313" key="2">
    <source>
        <dbReference type="EMBL" id="PWA81558.1"/>
    </source>
</evidence>
<evidence type="ECO:0000256" key="1">
    <source>
        <dbReference type="SAM" id="Phobius"/>
    </source>
</evidence>
<keyword evidence="1" id="KW-0472">Membrane</keyword>
<dbReference type="STRING" id="35608.A0A2U1P734"/>
<dbReference type="AlphaFoldDB" id="A0A2U1P734"/>
<gene>
    <name evidence="2" type="ORF">CTI12_AA186360</name>
</gene>
<dbReference type="SUPFAM" id="SSF141562">
    <property type="entry name" value="At5g01610-like"/>
    <property type="match status" value="1"/>
</dbReference>
<feature type="transmembrane region" description="Helical" evidence="1">
    <location>
        <begin position="12"/>
        <end position="32"/>
    </location>
</feature>
<organism evidence="2 3">
    <name type="scientific">Artemisia annua</name>
    <name type="common">Sweet wormwood</name>
    <dbReference type="NCBI Taxonomy" id="35608"/>
    <lineage>
        <taxon>Eukaryota</taxon>
        <taxon>Viridiplantae</taxon>
        <taxon>Streptophyta</taxon>
        <taxon>Embryophyta</taxon>
        <taxon>Tracheophyta</taxon>
        <taxon>Spermatophyta</taxon>
        <taxon>Magnoliopsida</taxon>
        <taxon>eudicotyledons</taxon>
        <taxon>Gunneridae</taxon>
        <taxon>Pentapetalae</taxon>
        <taxon>asterids</taxon>
        <taxon>campanulids</taxon>
        <taxon>Asterales</taxon>
        <taxon>Asteraceae</taxon>
        <taxon>Asteroideae</taxon>
        <taxon>Anthemideae</taxon>
        <taxon>Artemisiinae</taxon>
        <taxon>Artemisia</taxon>
    </lineage>
</organism>
<name>A0A2U1P734_ARTAN</name>
<comment type="caution">
    <text evidence="2">The sequence shown here is derived from an EMBL/GenBank/DDBJ whole genome shotgun (WGS) entry which is preliminary data.</text>
</comment>
<reference evidence="2 3" key="1">
    <citation type="journal article" date="2018" name="Mol. Plant">
        <title>The genome of Artemisia annua provides insight into the evolution of Asteraceae family and artemisinin biosynthesis.</title>
        <authorList>
            <person name="Shen Q."/>
            <person name="Zhang L."/>
            <person name="Liao Z."/>
            <person name="Wang S."/>
            <person name="Yan T."/>
            <person name="Shi P."/>
            <person name="Liu M."/>
            <person name="Fu X."/>
            <person name="Pan Q."/>
            <person name="Wang Y."/>
            <person name="Lv Z."/>
            <person name="Lu X."/>
            <person name="Zhang F."/>
            <person name="Jiang W."/>
            <person name="Ma Y."/>
            <person name="Chen M."/>
            <person name="Hao X."/>
            <person name="Li L."/>
            <person name="Tang Y."/>
            <person name="Lv G."/>
            <person name="Zhou Y."/>
            <person name="Sun X."/>
            <person name="Brodelius P.E."/>
            <person name="Rose J.K.C."/>
            <person name="Tang K."/>
        </authorList>
    </citation>
    <scope>NUCLEOTIDE SEQUENCE [LARGE SCALE GENOMIC DNA]</scope>
    <source>
        <strain evidence="3">cv. Huhao1</strain>
        <tissue evidence="2">Leaf</tissue>
    </source>
</reference>
<keyword evidence="1" id="KW-0812">Transmembrane</keyword>
<evidence type="ECO:0000313" key="3">
    <source>
        <dbReference type="Proteomes" id="UP000245207"/>
    </source>
</evidence>
<dbReference type="Pfam" id="PF04398">
    <property type="entry name" value="DUF538"/>
    <property type="match status" value="1"/>
</dbReference>
<dbReference type="InterPro" id="IPR007493">
    <property type="entry name" value="DUF538"/>
</dbReference>
<dbReference type="Proteomes" id="UP000245207">
    <property type="component" value="Unassembled WGS sequence"/>
</dbReference>
<dbReference type="PANTHER" id="PTHR31676">
    <property type="entry name" value="T31J12.3 PROTEIN-RELATED"/>
    <property type="match status" value="1"/>
</dbReference>
<dbReference type="InterPro" id="IPR036758">
    <property type="entry name" value="At5g01610-like"/>
</dbReference>
<dbReference type="OrthoDB" id="755906at2759"/>
<dbReference type="PANTHER" id="PTHR31676:SF71">
    <property type="entry name" value="EXPRESSED PROTEIN"/>
    <property type="match status" value="1"/>
</dbReference>
<accession>A0A2U1P734</accession>
<proteinExistence type="predicted"/>
<protein>
    <submittedName>
        <fullName evidence="2">Uncharacterized protein</fullName>
    </submittedName>
</protein>
<keyword evidence="1" id="KW-1133">Transmembrane helix</keyword>